<dbReference type="SUPFAM" id="SSF51735">
    <property type="entry name" value="NAD(P)-binding Rossmann-fold domains"/>
    <property type="match status" value="1"/>
</dbReference>
<dbReference type="RefSeq" id="WP_186913965.1">
    <property type="nucleotide sequence ID" value="NZ_JACOFV010000020.1"/>
</dbReference>
<comment type="caution">
    <text evidence="1">The sequence shown here is derived from an EMBL/GenBank/DDBJ whole genome shotgun (WGS) entry which is preliminary data.</text>
</comment>
<dbReference type="AlphaFoldDB" id="A0A923HQU0"/>
<accession>A0A923HQU0</accession>
<dbReference type="EMBL" id="JACOFV010000020">
    <property type="protein sequence ID" value="MBC3864021.1"/>
    <property type="molecule type" value="Genomic_DNA"/>
</dbReference>
<dbReference type="PANTHER" id="PTHR45458:SF1">
    <property type="entry name" value="SHORT CHAIN DEHYDROGENASE"/>
    <property type="match status" value="1"/>
</dbReference>
<dbReference type="InterPro" id="IPR002347">
    <property type="entry name" value="SDR_fam"/>
</dbReference>
<dbReference type="PANTHER" id="PTHR45458">
    <property type="entry name" value="SHORT-CHAIN DEHYDROGENASE/REDUCTASE SDR"/>
    <property type="match status" value="1"/>
</dbReference>
<dbReference type="PRINTS" id="PR00081">
    <property type="entry name" value="GDHRDH"/>
</dbReference>
<reference evidence="1" key="1">
    <citation type="submission" date="2020-08" db="EMBL/GenBank/DDBJ databases">
        <title>Novel species isolated from subtropical streams in China.</title>
        <authorList>
            <person name="Lu H."/>
        </authorList>
    </citation>
    <scope>NUCLEOTIDE SEQUENCE</scope>
    <source>
        <strain evidence="1">KACC 12607</strain>
    </source>
</reference>
<dbReference type="InterPro" id="IPR052184">
    <property type="entry name" value="SDR_enzymes"/>
</dbReference>
<protein>
    <submittedName>
        <fullName evidence="1">SDR family oxidoreductase</fullName>
    </submittedName>
</protein>
<organism evidence="1 2">
    <name type="scientific">Undibacterium jejuense</name>
    <dbReference type="NCBI Taxonomy" id="1344949"/>
    <lineage>
        <taxon>Bacteria</taxon>
        <taxon>Pseudomonadati</taxon>
        <taxon>Pseudomonadota</taxon>
        <taxon>Betaproteobacteria</taxon>
        <taxon>Burkholderiales</taxon>
        <taxon>Oxalobacteraceae</taxon>
        <taxon>Undibacterium</taxon>
    </lineage>
</organism>
<name>A0A923HQU0_9BURK</name>
<evidence type="ECO:0000313" key="2">
    <source>
        <dbReference type="Proteomes" id="UP000634011"/>
    </source>
</evidence>
<gene>
    <name evidence="1" type="ORF">H8K32_18085</name>
</gene>
<dbReference type="Proteomes" id="UP000634011">
    <property type="component" value="Unassembled WGS sequence"/>
</dbReference>
<keyword evidence="2" id="KW-1185">Reference proteome</keyword>
<dbReference type="InterPro" id="IPR036291">
    <property type="entry name" value="NAD(P)-bd_dom_sf"/>
</dbReference>
<dbReference type="GO" id="GO:0016616">
    <property type="term" value="F:oxidoreductase activity, acting on the CH-OH group of donors, NAD or NADP as acceptor"/>
    <property type="evidence" value="ECO:0007669"/>
    <property type="project" value="TreeGrafter"/>
</dbReference>
<dbReference type="NCBIfam" id="NF005403">
    <property type="entry name" value="PRK06953.1"/>
    <property type="match status" value="1"/>
</dbReference>
<proteinExistence type="predicted"/>
<sequence>MPTALIIGASRGIGHELALQYKAAGWRVIATARNADHIAVLQSDGCEALPLDVNNLNDCAGLGWRLDDEKIDVAILNAGVYGPHTTGLTSPQQEQFDDVMHTNVLAAMRILPMVLPLVENAHGKLAVISSHMGSIASRSASQGWLYRASKAALNSVLKDVSLNTSKATCVALHPGWVKTDMGGAGADLEISDSAQRIRKLVEGLQAEHNGRFFNAEDGASLSW</sequence>
<dbReference type="CDD" id="cd05325">
    <property type="entry name" value="carb_red_sniffer_like_SDR_c"/>
    <property type="match status" value="1"/>
</dbReference>
<dbReference type="Gene3D" id="3.40.50.720">
    <property type="entry name" value="NAD(P)-binding Rossmann-like Domain"/>
    <property type="match status" value="1"/>
</dbReference>
<dbReference type="Pfam" id="PF00106">
    <property type="entry name" value="adh_short"/>
    <property type="match status" value="1"/>
</dbReference>
<evidence type="ECO:0000313" key="1">
    <source>
        <dbReference type="EMBL" id="MBC3864021.1"/>
    </source>
</evidence>